<accession>A0A9P0I347</accession>
<evidence type="ECO:0000256" key="12">
    <source>
        <dbReference type="ARBA" id="ARBA00038378"/>
    </source>
</evidence>
<evidence type="ECO:0000313" key="15">
    <source>
        <dbReference type="Proteomes" id="UP001153321"/>
    </source>
</evidence>
<evidence type="ECO:0000256" key="10">
    <source>
        <dbReference type="ARBA" id="ARBA00023273"/>
    </source>
</evidence>
<sequence length="581" mass="67669">MNTLDQDSMPPKRSLNSLIIHPDVEPGVIDNAMLIRCILENGPTEEAGRLFAEEGVHLDEAQEVRLEFQKILRIDHLWMLKSLRKLTLAHNLIEKIEHLELLTGLNELDLSFNKIEMIENLDALVNLEVLTLFHNKIRKLENLDALENLLVFSIGDNKIEDFKEMAYLRRFRKLRSVSFKGNPCCDDPMSYQFLKAALSRVTYLDYKIVTEEERENGRAMFRGLLRKMDEADEKTEQERIAKEEYDAKVTFYAMSFVEYLSGPELIETMFEKDPDGQILLSFGGELQAYYDQRHLANPSALLLITGSFIYRYRENYVETMANLVEFAQEAYKDRQHEIKLFKNLVDSALEDSVAKSKKVLEEFQAKKKPIMAHVAEISNKFTTKQISLEQMEPMLLEIGESYHELLYELWKSLMTTEMQLFEQCEDSRVQFSVNMTEMVTKLLEVSRMAFGSWREHEGVWSTRQFEVLSKYLGNKIMLGDASPELFDVMMDRDLLMNLVAASSDTHMRFIDAREDLLTSRANAWREDLVQGTNDNEIKRNRDRILEINYFIDNQREEWADMHMALTDTVDPDAVALLGEDF</sequence>
<organism evidence="14 15">
    <name type="scientific">Spodoptera littoralis</name>
    <name type="common">Egyptian cotton leafworm</name>
    <dbReference type="NCBI Taxonomy" id="7109"/>
    <lineage>
        <taxon>Eukaryota</taxon>
        <taxon>Metazoa</taxon>
        <taxon>Ecdysozoa</taxon>
        <taxon>Arthropoda</taxon>
        <taxon>Hexapoda</taxon>
        <taxon>Insecta</taxon>
        <taxon>Pterygota</taxon>
        <taxon>Neoptera</taxon>
        <taxon>Endopterygota</taxon>
        <taxon>Lepidoptera</taxon>
        <taxon>Glossata</taxon>
        <taxon>Ditrysia</taxon>
        <taxon>Noctuoidea</taxon>
        <taxon>Noctuidae</taxon>
        <taxon>Amphipyrinae</taxon>
        <taxon>Spodoptera</taxon>
    </lineage>
</organism>
<dbReference type="AlphaFoldDB" id="A0A9P0I347"/>
<keyword evidence="15" id="KW-1185">Reference proteome</keyword>
<proteinExistence type="inferred from homology"/>
<gene>
    <name evidence="14" type="ORF">SPLIT_LOCUS3941</name>
</gene>
<dbReference type="PANTHER" id="PTHR45973:SF12">
    <property type="entry name" value="DYNEIN REGULATORY COMPLEX SUBUNIT 3"/>
    <property type="match status" value="1"/>
</dbReference>
<evidence type="ECO:0000256" key="5">
    <source>
        <dbReference type="ARBA" id="ARBA00022737"/>
    </source>
</evidence>
<dbReference type="InterPro" id="IPR050576">
    <property type="entry name" value="Cilia_flagella_integrity"/>
</dbReference>
<keyword evidence="9" id="KW-0206">Cytoskeleton</keyword>
<dbReference type="PANTHER" id="PTHR45973">
    <property type="entry name" value="PROTEIN PHOSPHATASE 1 REGULATORY SUBUNIT SDS22-RELATED"/>
    <property type="match status" value="1"/>
</dbReference>
<keyword evidence="7" id="KW-0175">Coiled coil</keyword>
<evidence type="ECO:0000256" key="1">
    <source>
        <dbReference type="ARBA" id="ARBA00003843"/>
    </source>
</evidence>
<evidence type="ECO:0000256" key="13">
    <source>
        <dbReference type="ARBA" id="ARBA00040950"/>
    </source>
</evidence>
<keyword evidence="3" id="KW-0963">Cytoplasm</keyword>
<keyword evidence="5" id="KW-0677">Repeat</keyword>
<keyword evidence="8" id="KW-0969">Cilium</keyword>
<dbReference type="PROSITE" id="PS51450">
    <property type="entry name" value="LRR"/>
    <property type="match status" value="3"/>
</dbReference>
<evidence type="ECO:0000256" key="7">
    <source>
        <dbReference type="ARBA" id="ARBA00023054"/>
    </source>
</evidence>
<evidence type="ECO:0000256" key="4">
    <source>
        <dbReference type="ARBA" id="ARBA00022614"/>
    </source>
</evidence>
<comment type="subcellular location">
    <subcellularLocation>
        <location evidence="2">Cytoplasm</location>
        <location evidence="2">Cytoskeleton</location>
        <location evidence="2">Flagellum axoneme</location>
    </subcellularLocation>
</comment>
<dbReference type="SMART" id="SM00365">
    <property type="entry name" value="LRR_SD22"/>
    <property type="match status" value="4"/>
</dbReference>
<evidence type="ECO:0000256" key="2">
    <source>
        <dbReference type="ARBA" id="ARBA00004611"/>
    </source>
</evidence>
<dbReference type="Gene3D" id="3.80.10.10">
    <property type="entry name" value="Ribonuclease Inhibitor"/>
    <property type="match status" value="1"/>
</dbReference>
<evidence type="ECO:0000256" key="3">
    <source>
        <dbReference type="ARBA" id="ARBA00022490"/>
    </source>
</evidence>
<dbReference type="Pfam" id="PF14580">
    <property type="entry name" value="LRR_9"/>
    <property type="match status" value="1"/>
</dbReference>
<protein>
    <recommendedName>
        <fullName evidence="11">Dynein axonemal assembly factor 1 homolog</fullName>
    </recommendedName>
    <alternativeName>
        <fullName evidence="13">Dynein regulatory complex subunit 3</fullName>
    </alternativeName>
</protein>
<evidence type="ECO:0000256" key="8">
    <source>
        <dbReference type="ARBA" id="ARBA00023069"/>
    </source>
</evidence>
<dbReference type="SUPFAM" id="SSF52075">
    <property type="entry name" value="Outer arm dynein light chain 1"/>
    <property type="match status" value="1"/>
</dbReference>
<dbReference type="InterPro" id="IPR001611">
    <property type="entry name" value="Leu-rich_rpt"/>
</dbReference>
<comment type="similarity">
    <text evidence="12">Belongs to the DRC3 family.</text>
</comment>
<dbReference type="EMBL" id="LR824549">
    <property type="protein sequence ID" value="CAH1638583.1"/>
    <property type="molecule type" value="Genomic_DNA"/>
</dbReference>
<evidence type="ECO:0000313" key="14">
    <source>
        <dbReference type="EMBL" id="CAH1638583.1"/>
    </source>
</evidence>
<comment type="function">
    <text evidence="1">Cilium-specific protein required for cilia structures.</text>
</comment>
<evidence type="ECO:0000256" key="11">
    <source>
        <dbReference type="ARBA" id="ARBA00024433"/>
    </source>
</evidence>
<evidence type="ECO:0000256" key="9">
    <source>
        <dbReference type="ARBA" id="ARBA00023212"/>
    </source>
</evidence>
<reference evidence="14" key="1">
    <citation type="submission" date="2022-02" db="EMBL/GenBank/DDBJ databases">
        <authorList>
            <person name="King R."/>
        </authorList>
    </citation>
    <scope>NUCLEOTIDE SEQUENCE</scope>
</reference>
<dbReference type="Proteomes" id="UP001153321">
    <property type="component" value="Chromosome 18"/>
</dbReference>
<keyword evidence="6" id="KW-0282">Flagellum</keyword>
<name>A0A9P0I347_SPOLI</name>
<dbReference type="InterPro" id="IPR032675">
    <property type="entry name" value="LRR_dom_sf"/>
</dbReference>
<keyword evidence="4" id="KW-0433">Leucine-rich repeat</keyword>
<evidence type="ECO:0000256" key="6">
    <source>
        <dbReference type="ARBA" id="ARBA00022846"/>
    </source>
</evidence>
<keyword evidence="10" id="KW-0966">Cell projection</keyword>
<dbReference type="GO" id="GO:0005929">
    <property type="term" value="C:cilium"/>
    <property type="evidence" value="ECO:0007669"/>
    <property type="project" value="TreeGrafter"/>
</dbReference>